<feature type="compositionally biased region" description="Polar residues" evidence="1">
    <location>
        <begin position="56"/>
        <end position="80"/>
    </location>
</feature>
<dbReference type="InParanoid" id="F4RI12"/>
<dbReference type="VEuPathDB" id="FungiDB:MELLADRAFT_85235"/>
<feature type="region of interest" description="Disordered" evidence="1">
    <location>
        <begin position="1"/>
        <end position="21"/>
    </location>
</feature>
<evidence type="ECO:0000256" key="1">
    <source>
        <dbReference type="SAM" id="MobiDB-lite"/>
    </source>
</evidence>
<dbReference type="SUPFAM" id="SSF56854">
    <property type="entry name" value="Bcl-2 inhibitors of programmed cell death"/>
    <property type="match status" value="1"/>
</dbReference>
<feature type="region of interest" description="Disordered" evidence="1">
    <location>
        <begin position="54"/>
        <end position="128"/>
    </location>
</feature>
<dbReference type="HOGENOM" id="CLU_389354_0_0_1"/>
<evidence type="ECO:0000313" key="3">
    <source>
        <dbReference type="Proteomes" id="UP000001072"/>
    </source>
</evidence>
<dbReference type="KEGG" id="mlr:MELLADRAFT_85235"/>
<sequence length="709" mass="78456">MQPKISRKMQTSLNDDWPKCYGHTTTQAEPIISASGSSGTDLQPLFRTLTPISYRGFQNSPSQPVSWTSRTGGLPSNSADSFLIPHLQSSRRHRSCYTQTPSGTSGLNNPRNHNSPNRPSTGTKPAGQRAFGATGLAALNARRQVQQAEHHSNPAPDPLGLDADELPNPPKRNADDASKKKRRKKRSRQSSRYKRRSKKSDSSSSSSSDSSSSSSDSSSDADEVAEKFPFTEGKNRIAGPLPTAAQQIVDGVARYKKAGWTVSVDRFNLEPGRPLGFPFSLVPALLRGHYICPTKVLWPDEYNAKKSPKPTDTFTTIRHFFTAKRDWRKVIALIGKAIVFAFPCAEDNMRDYLEHIYDMLALFAEEHGDWSKIVDYDARLRIAFATRPALSFGDFDSPVLLAVRQIATASGAAHQRATPLPQNTSYLPPNPPLHQRNPLSGAPSTRPHRDSTHASKRKATTAPTPRPLWHGNIKPKHRTDKPRRFSPFHHSKFLKTPHQIYRYAGIGMLGYAATPAETGASTTCVMSSDATHPTPGSSTTARPKACVEPVKQYVLKEVNKSLTNQEAANNAVRKFRRGLEWDWSSTAGFSNALDSSLHALPLPKPPDIKADPCAEYAIKQYPDVFKIVCPVDVPLFSHLLKDHPNRPFVDSVLHGLSYGFWPFASLPSPEVVNHPNHRICSEHPQALEKSRDKELGGHRRLLSTTFYQG</sequence>
<feature type="compositionally biased region" description="Basic residues" evidence="1">
    <location>
        <begin position="179"/>
        <end position="198"/>
    </location>
</feature>
<feature type="region of interest" description="Disordered" evidence="1">
    <location>
        <begin position="143"/>
        <end position="224"/>
    </location>
</feature>
<protein>
    <submittedName>
        <fullName evidence="2">Uncharacterized protein</fullName>
    </submittedName>
</protein>
<feature type="compositionally biased region" description="Polar residues" evidence="1">
    <location>
        <begin position="96"/>
        <end position="107"/>
    </location>
</feature>
<keyword evidence="3" id="KW-1185">Reference proteome</keyword>
<organism evidence="3">
    <name type="scientific">Melampsora larici-populina (strain 98AG31 / pathotype 3-4-7)</name>
    <name type="common">Poplar leaf rust fungus</name>
    <dbReference type="NCBI Taxonomy" id="747676"/>
    <lineage>
        <taxon>Eukaryota</taxon>
        <taxon>Fungi</taxon>
        <taxon>Dikarya</taxon>
        <taxon>Basidiomycota</taxon>
        <taxon>Pucciniomycotina</taxon>
        <taxon>Pucciniomycetes</taxon>
        <taxon>Pucciniales</taxon>
        <taxon>Melampsoraceae</taxon>
        <taxon>Melampsora</taxon>
    </lineage>
</organism>
<dbReference type="OrthoDB" id="3254233at2759"/>
<feature type="compositionally biased region" description="Low complexity" evidence="1">
    <location>
        <begin position="108"/>
        <end position="120"/>
    </location>
</feature>
<gene>
    <name evidence="2" type="ORF">MELLADRAFT_85235</name>
</gene>
<accession>F4RI12</accession>
<evidence type="ECO:0000313" key="2">
    <source>
        <dbReference type="EMBL" id="EGG07915.1"/>
    </source>
</evidence>
<dbReference type="GeneID" id="18933769"/>
<dbReference type="EMBL" id="GL883102">
    <property type="protein sequence ID" value="EGG07915.1"/>
    <property type="molecule type" value="Genomic_DNA"/>
</dbReference>
<feature type="compositionally biased region" description="Low complexity" evidence="1">
    <location>
        <begin position="202"/>
        <end position="218"/>
    </location>
</feature>
<feature type="region of interest" description="Disordered" evidence="1">
    <location>
        <begin position="412"/>
        <end position="489"/>
    </location>
</feature>
<name>F4RI12_MELLP</name>
<proteinExistence type="predicted"/>
<dbReference type="Proteomes" id="UP000001072">
    <property type="component" value="Unassembled WGS sequence"/>
</dbReference>
<dbReference type="InterPro" id="IPR036834">
    <property type="entry name" value="Bcl-2-like_sf"/>
</dbReference>
<dbReference type="RefSeq" id="XP_007408680.1">
    <property type="nucleotide sequence ID" value="XM_007408618.1"/>
</dbReference>
<dbReference type="GO" id="GO:0042981">
    <property type="term" value="P:regulation of apoptotic process"/>
    <property type="evidence" value="ECO:0007669"/>
    <property type="project" value="InterPro"/>
</dbReference>
<reference evidence="3" key="1">
    <citation type="journal article" date="2011" name="Proc. Natl. Acad. Sci. U.S.A.">
        <title>Obligate biotrophy features unraveled by the genomic analysis of rust fungi.</title>
        <authorList>
            <person name="Duplessis S."/>
            <person name="Cuomo C.A."/>
            <person name="Lin Y.-C."/>
            <person name="Aerts A."/>
            <person name="Tisserant E."/>
            <person name="Veneault-Fourrey C."/>
            <person name="Joly D.L."/>
            <person name="Hacquard S."/>
            <person name="Amselem J."/>
            <person name="Cantarel B.L."/>
            <person name="Chiu R."/>
            <person name="Coutinho P.M."/>
            <person name="Feau N."/>
            <person name="Field M."/>
            <person name="Frey P."/>
            <person name="Gelhaye E."/>
            <person name="Goldberg J."/>
            <person name="Grabherr M.G."/>
            <person name="Kodira C.D."/>
            <person name="Kohler A."/>
            <person name="Kuees U."/>
            <person name="Lindquist E.A."/>
            <person name="Lucas S.M."/>
            <person name="Mago R."/>
            <person name="Mauceli E."/>
            <person name="Morin E."/>
            <person name="Murat C."/>
            <person name="Pangilinan J.L."/>
            <person name="Park R."/>
            <person name="Pearson M."/>
            <person name="Quesneville H."/>
            <person name="Rouhier N."/>
            <person name="Sakthikumar S."/>
            <person name="Salamov A.A."/>
            <person name="Schmutz J."/>
            <person name="Selles B."/>
            <person name="Shapiro H."/>
            <person name="Tanguay P."/>
            <person name="Tuskan G.A."/>
            <person name="Henrissat B."/>
            <person name="Van de Peer Y."/>
            <person name="Rouze P."/>
            <person name="Ellis J.G."/>
            <person name="Dodds P.N."/>
            <person name="Schein J.E."/>
            <person name="Zhong S."/>
            <person name="Hamelin R.C."/>
            <person name="Grigoriev I.V."/>
            <person name="Szabo L.J."/>
            <person name="Martin F."/>
        </authorList>
    </citation>
    <scope>NUCLEOTIDE SEQUENCE [LARGE SCALE GENOMIC DNA]</scope>
    <source>
        <strain evidence="3">98AG31 / pathotype 3-4-7</strain>
    </source>
</reference>
<dbReference type="AlphaFoldDB" id="F4RI12"/>
<feature type="compositionally biased region" description="Basic residues" evidence="1">
    <location>
        <begin position="473"/>
        <end position="489"/>
    </location>
</feature>